<evidence type="ECO:0000256" key="16">
    <source>
        <dbReference type="SAM" id="SignalP"/>
    </source>
</evidence>
<dbReference type="InterPro" id="IPR002049">
    <property type="entry name" value="LE_dom"/>
</dbReference>
<keyword evidence="8" id="KW-0130">Cell adhesion</keyword>
<dbReference type="FunFam" id="2.60.120.260:FF:000092">
    <property type="entry name" value="Laminin subunit alpha-3"/>
    <property type="match status" value="1"/>
</dbReference>
<feature type="domain" description="Laminin EGF-like" evidence="18">
    <location>
        <begin position="676"/>
        <end position="733"/>
    </location>
</feature>
<feature type="non-terminal residue" evidence="21">
    <location>
        <position position="1"/>
    </location>
</feature>
<dbReference type="InterPro" id="IPR008211">
    <property type="entry name" value="Laminin_N"/>
</dbReference>
<feature type="disulfide bond" evidence="14">
    <location>
        <begin position="1390"/>
        <end position="1399"/>
    </location>
</feature>
<dbReference type="SMART" id="SM00281">
    <property type="entry name" value="LamB"/>
    <property type="match status" value="1"/>
</dbReference>
<feature type="chain" id="PRO_5033045821" description="Laminin subunit alpha" evidence="16">
    <location>
        <begin position="21"/>
        <end position="3128"/>
    </location>
</feature>
<dbReference type="InterPro" id="IPR010307">
    <property type="entry name" value="Laminin_dom_II"/>
</dbReference>
<feature type="domain" description="Laminin EGF-like" evidence="18">
    <location>
        <begin position="1504"/>
        <end position="1554"/>
    </location>
</feature>
<dbReference type="PROSITE" id="PS00022">
    <property type="entry name" value="EGF_1"/>
    <property type="match status" value="1"/>
</dbReference>
<evidence type="ECO:0000256" key="2">
    <source>
        <dbReference type="ARBA" id="ARBA00004316"/>
    </source>
</evidence>
<feature type="disulfide bond" evidence="14">
    <location>
        <begin position="757"/>
        <end position="766"/>
    </location>
</feature>
<feature type="disulfide bond" evidence="14">
    <location>
        <begin position="2012"/>
        <end position="2021"/>
    </location>
</feature>
<feature type="domain" description="Laminin G" evidence="17">
    <location>
        <begin position="2859"/>
        <end position="3059"/>
    </location>
</feature>
<dbReference type="FunFam" id="2.10.25.10:FF:000407">
    <property type="entry name" value="Laminin subunit alpha-3"/>
    <property type="match status" value="1"/>
</dbReference>
<dbReference type="SMART" id="SM00180">
    <property type="entry name" value="EGF_Lam"/>
    <property type="match status" value="21"/>
</dbReference>
<dbReference type="InterPro" id="IPR001791">
    <property type="entry name" value="Laminin_G"/>
</dbReference>
<dbReference type="FunFam" id="2.10.25.10:FF:000074">
    <property type="entry name" value="Laminin subunit alpha"/>
    <property type="match status" value="1"/>
</dbReference>
<dbReference type="PROSITE" id="PS51117">
    <property type="entry name" value="LAMININ_NTER"/>
    <property type="match status" value="1"/>
</dbReference>
<evidence type="ECO:0000313" key="22">
    <source>
        <dbReference type="Proteomes" id="UP000663879"/>
    </source>
</evidence>
<dbReference type="InterPro" id="IPR056863">
    <property type="entry name" value="LMN_ATRN_NET-like_EGF"/>
</dbReference>
<dbReference type="Pfam" id="PF00053">
    <property type="entry name" value="EGF_laminin"/>
    <property type="match status" value="19"/>
</dbReference>
<gene>
    <name evidence="21" type="ORF">OXX778_LOCUS10442</name>
</gene>
<feature type="domain" description="Laminin EGF-like" evidence="18">
    <location>
        <begin position="1368"/>
        <end position="1414"/>
    </location>
</feature>
<feature type="disulfide bond" evidence="14">
    <location>
        <begin position="1915"/>
        <end position="1924"/>
    </location>
</feature>
<dbReference type="Pfam" id="PF00052">
    <property type="entry name" value="Laminin_B"/>
    <property type="match status" value="1"/>
</dbReference>
<dbReference type="EMBL" id="CAJNOC010001655">
    <property type="protein sequence ID" value="CAF0881627.1"/>
    <property type="molecule type" value="Genomic_DNA"/>
</dbReference>
<evidence type="ECO:0000313" key="21">
    <source>
        <dbReference type="EMBL" id="CAF0881627.1"/>
    </source>
</evidence>
<evidence type="ECO:0000256" key="11">
    <source>
        <dbReference type="ARBA" id="ARBA00023180"/>
    </source>
</evidence>
<feature type="domain" description="Laminin IV type A" evidence="19">
    <location>
        <begin position="1575"/>
        <end position="1747"/>
    </location>
</feature>
<dbReference type="Proteomes" id="UP000663879">
    <property type="component" value="Unassembled WGS sequence"/>
</dbReference>
<feature type="disulfide bond" evidence="14">
    <location>
        <begin position="651"/>
        <end position="660"/>
    </location>
</feature>
<evidence type="ECO:0000256" key="1">
    <source>
        <dbReference type="ARBA" id="ARBA00004302"/>
    </source>
</evidence>
<dbReference type="InterPro" id="IPR000034">
    <property type="entry name" value="Laminin_IV"/>
</dbReference>
<keyword evidence="13 14" id="KW-0424">Laminin EGF-like domain</keyword>
<feature type="disulfide bond" evidence="14">
    <location>
        <begin position="1525"/>
        <end position="1534"/>
    </location>
</feature>
<keyword evidence="10 14" id="KW-1015">Disulfide bond</keyword>
<dbReference type="FunFam" id="2.10.25.10:FF:000069">
    <property type="entry name" value="Laminin subunit alpha 1"/>
    <property type="match status" value="1"/>
</dbReference>
<keyword evidence="11" id="KW-0325">Glycoprotein</keyword>
<feature type="coiled-coil region" evidence="15">
    <location>
        <begin position="2452"/>
        <end position="2552"/>
    </location>
</feature>
<feature type="domain" description="Laminin G" evidence="17">
    <location>
        <begin position="2644"/>
        <end position="2863"/>
    </location>
</feature>
<dbReference type="GO" id="GO:0042995">
    <property type="term" value="C:cell projection"/>
    <property type="evidence" value="ECO:0007669"/>
    <property type="project" value="UniProtKB-SubCell"/>
</dbReference>
<feature type="disulfide bond" evidence="14">
    <location>
        <begin position="1506"/>
        <end position="1523"/>
    </location>
</feature>
<feature type="disulfide bond" evidence="14">
    <location>
        <begin position="1801"/>
        <end position="1810"/>
    </location>
</feature>
<evidence type="ECO:0000256" key="14">
    <source>
        <dbReference type="PROSITE-ProRule" id="PRU00460"/>
    </source>
</evidence>
<feature type="signal peptide" evidence="16">
    <location>
        <begin position="1"/>
        <end position="20"/>
    </location>
</feature>
<dbReference type="SUPFAM" id="SSF49899">
    <property type="entry name" value="Concanavalin A-like lectins/glucanases"/>
    <property type="match status" value="3"/>
</dbReference>
<evidence type="ECO:0000259" key="18">
    <source>
        <dbReference type="PROSITE" id="PS50027"/>
    </source>
</evidence>
<evidence type="ECO:0000256" key="5">
    <source>
        <dbReference type="ARBA" id="ARBA00022729"/>
    </source>
</evidence>
<dbReference type="SMART" id="SM00181">
    <property type="entry name" value="EGF"/>
    <property type="match status" value="11"/>
</dbReference>
<feature type="domain" description="Laminin EGF-like" evidence="18">
    <location>
        <begin position="582"/>
        <end position="629"/>
    </location>
</feature>
<dbReference type="FunFam" id="2.10.25.10:FF:000011">
    <property type="entry name" value="Cadherin EGF LAG seven-pass G-type receptor"/>
    <property type="match status" value="1"/>
</dbReference>
<feature type="disulfide bond" evidence="14">
    <location>
        <begin position="632"/>
        <end position="649"/>
    </location>
</feature>
<dbReference type="SUPFAM" id="SSF57196">
    <property type="entry name" value="EGF/Laminin"/>
    <property type="match status" value="18"/>
</dbReference>
<feature type="coiled-coil region" evidence="15">
    <location>
        <begin position="2366"/>
        <end position="2400"/>
    </location>
</feature>
<comment type="subcellular location">
    <subcellularLocation>
        <location evidence="2">Cell projection</location>
    </subcellularLocation>
    <subcellularLocation>
        <location evidence="1">Secreted</location>
        <location evidence="1">Extracellular space</location>
        <location evidence="1">Extracellular matrix</location>
        <location evidence="1">Basement membrane</location>
    </subcellularLocation>
</comment>
<feature type="disulfide bond" evidence="14">
    <location>
        <begin position="1993"/>
        <end position="2010"/>
    </location>
</feature>
<dbReference type="SMART" id="SM00282">
    <property type="entry name" value="LamG"/>
    <property type="match status" value="2"/>
</dbReference>
<dbReference type="FunFam" id="2.10.25.10:FF:000090">
    <property type="entry name" value="laminin subunit alpha"/>
    <property type="match status" value="1"/>
</dbReference>
<feature type="disulfide bond" evidence="14">
    <location>
        <begin position="630"/>
        <end position="642"/>
    </location>
</feature>
<feature type="domain" description="Laminin EGF-like" evidence="18">
    <location>
        <begin position="1782"/>
        <end position="1831"/>
    </location>
</feature>
<dbReference type="Pfam" id="PF24973">
    <property type="entry name" value="EGF_LMN_ATRN"/>
    <property type="match status" value="1"/>
</dbReference>
<feature type="domain" description="Laminin EGF-like" evidence="18">
    <location>
        <begin position="1456"/>
        <end position="1503"/>
    </location>
</feature>
<reference evidence="21" key="1">
    <citation type="submission" date="2021-02" db="EMBL/GenBank/DDBJ databases">
        <authorList>
            <person name="Nowell W R."/>
        </authorList>
    </citation>
    <scope>NUCLEOTIDE SEQUENCE</scope>
    <source>
        <strain evidence="21">Ploen Becks lab</strain>
    </source>
</reference>
<evidence type="ECO:0000259" key="20">
    <source>
        <dbReference type="PROSITE" id="PS51117"/>
    </source>
</evidence>
<comment type="caution">
    <text evidence="21">The sequence shown here is derived from an EMBL/GenBank/DDBJ whole genome shotgun (WGS) entry which is preliminary data.</text>
</comment>
<feature type="domain" description="Laminin EGF-like" evidence="18">
    <location>
        <begin position="1832"/>
        <end position="1890"/>
    </location>
</feature>
<keyword evidence="7" id="KW-0084">Basement membrane</keyword>
<dbReference type="Pfam" id="PF02210">
    <property type="entry name" value="Laminin_G_2"/>
    <property type="match status" value="2"/>
</dbReference>
<feature type="disulfide bond" evidence="14">
    <location>
        <begin position="512"/>
        <end position="521"/>
    </location>
</feature>
<feature type="disulfide bond" evidence="14">
    <location>
        <begin position="605"/>
        <end position="614"/>
    </location>
</feature>
<evidence type="ECO:0000256" key="4">
    <source>
        <dbReference type="ARBA" id="ARBA00022530"/>
    </source>
</evidence>
<keyword evidence="9 15" id="KW-0175">Coiled coil</keyword>
<dbReference type="Gene3D" id="2.60.120.200">
    <property type="match status" value="3"/>
</dbReference>
<evidence type="ECO:0000256" key="13">
    <source>
        <dbReference type="ARBA" id="ARBA00023292"/>
    </source>
</evidence>
<feature type="disulfide bond" evidence="14">
    <location>
        <begin position="1479"/>
        <end position="1488"/>
    </location>
</feature>
<keyword evidence="4" id="KW-0272">Extracellular matrix</keyword>
<dbReference type="PROSITE" id="PS50025">
    <property type="entry name" value="LAM_G_DOMAIN"/>
    <property type="match status" value="2"/>
</dbReference>
<dbReference type="InterPro" id="IPR013320">
    <property type="entry name" value="ConA-like_dom_sf"/>
</dbReference>
<feature type="disulfide bond" evidence="14">
    <location>
        <begin position="1991"/>
        <end position="2003"/>
    </location>
</feature>
<accession>A0A813YB20</accession>
<dbReference type="GO" id="GO:0007155">
    <property type="term" value="P:cell adhesion"/>
    <property type="evidence" value="ECO:0007669"/>
    <property type="project" value="UniProtKB-KW"/>
</dbReference>
<dbReference type="PANTHER" id="PTHR10574">
    <property type="entry name" value="NETRIN/LAMININ-RELATED"/>
    <property type="match status" value="1"/>
</dbReference>
<feature type="disulfide bond" evidence="14">
    <location>
        <begin position="491"/>
        <end position="503"/>
    </location>
</feature>
<dbReference type="FunFam" id="2.10.25.10:FF:000082">
    <property type="entry name" value="Laminin subunit alpha 1"/>
    <property type="match status" value="1"/>
</dbReference>
<dbReference type="Gene3D" id="2.10.25.10">
    <property type="entry name" value="Laminin"/>
    <property type="match status" value="15"/>
</dbReference>
<evidence type="ECO:0000256" key="12">
    <source>
        <dbReference type="ARBA" id="ARBA00023273"/>
    </source>
</evidence>
<dbReference type="PROSITE" id="PS50027">
    <property type="entry name" value="EGF_LAM_2"/>
    <property type="match status" value="12"/>
</dbReference>
<feature type="disulfide bond" evidence="14">
    <location>
        <begin position="704"/>
        <end position="713"/>
    </location>
</feature>
<dbReference type="PROSITE" id="PS51115">
    <property type="entry name" value="LAMININ_IVA"/>
    <property type="match status" value="1"/>
</dbReference>
<feature type="disulfide bond" evidence="14">
    <location>
        <begin position="1861"/>
        <end position="1870"/>
    </location>
</feature>
<comment type="caution">
    <text evidence="14">Lacks conserved residue(s) required for the propagation of feature annotation.</text>
</comment>
<keyword evidence="12" id="KW-0966">Cell projection</keyword>
<proteinExistence type="predicted"/>
<dbReference type="CDD" id="cd00055">
    <property type="entry name" value="EGF_Lam"/>
    <property type="match status" value="20"/>
</dbReference>
<dbReference type="GO" id="GO:0009887">
    <property type="term" value="P:animal organ morphogenesis"/>
    <property type="evidence" value="ECO:0007669"/>
    <property type="project" value="TreeGrafter"/>
</dbReference>
<dbReference type="FunFam" id="2.10.25.10:FF:000224">
    <property type="entry name" value="Usherin"/>
    <property type="match status" value="1"/>
</dbReference>
<keyword evidence="3" id="KW-0964">Secreted</keyword>
<dbReference type="InterPro" id="IPR000742">
    <property type="entry name" value="EGF"/>
</dbReference>
<keyword evidence="22" id="KW-1185">Reference proteome</keyword>
<dbReference type="CDD" id="cd00110">
    <property type="entry name" value="LamG"/>
    <property type="match status" value="2"/>
</dbReference>
<feature type="domain" description="Laminin N-terminal" evidence="20">
    <location>
        <begin position="19"/>
        <end position="273"/>
    </location>
</feature>
<evidence type="ECO:0000259" key="17">
    <source>
        <dbReference type="PROSITE" id="PS50025"/>
    </source>
</evidence>
<evidence type="ECO:0008006" key="23">
    <source>
        <dbReference type="Google" id="ProtNLM"/>
    </source>
</evidence>
<evidence type="ECO:0000256" key="7">
    <source>
        <dbReference type="ARBA" id="ARBA00022869"/>
    </source>
</evidence>
<feature type="domain" description="Laminin EGF-like" evidence="18">
    <location>
        <begin position="1891"/>
        <end position="1943"/>
    </location>
</feature>
<dbReference type="FunFam" id="2.10.25.10:FF:000209">
    <property type="entry name" value="Laminin subunit alpha 5"/>
    <property type="match status" value="1"/>
</dbReference>
<dbReference type="GO" id="GO:0005604">
    <property type="term" value="C:basement membrane"/>
    <property type="evidence" value="ECO:0007669"/>
    <property type="project" value="UniProtKB-SubCell"/>
</dbReference>
<name>A0A813YB20_9BILA</name>
<evidence type="ECO:0000256" key="3">
    <source>
        <dbReference type="ARBA" id="ARBA00022525"/>
    </source>
</evidence>
<dbReference type="FunFam" id="2.10.25.10:FF:000188">
    <property type="entry name" value="Laminin subunit gamma 2"/>
    <property type="match status" value="1"/>
</dbReference>
<feature type="domain" description="Laminin EGF-like" evidence="18">
    <location>
        <begin position="1991"/>
        <end position="2038"/>
    </location>
</feature>
<feature type="disulfide bond" evidence="14">
    <location>
        <begin position="1504"/>
        <end position="1516"/>
    </location>
</feature>
<feature type="disulfide bond" evidence="14">
    <location>
        <begin position="582"/>
        <end position="594"/>
    </location>
</feature>
<dbReference type="PRINTS" id="PR00011">
    <property type="entry name" value="EGFLAMININ"/>
</dbReference>
<feature type="disulfide bond" evidence="14">
    <location>
        <begin position="1927"/>
        <end position="1941"/>
    </location>
</feature>
<feature type="domain" description="Laminin EGF-like" evidence="18">
    <location>
        <begin position="491"/>
        <end position="541"/>
    </location>
</feature>
<evidence type="ECO:0000256" key="9">
    <source>
        <dbReference type="ARBA" id="ARBA00023054"/>
    </source>
</evidence>
<dbReference type="FunFam" id="2.10.25.10:FF:000051">
    <property type="entry name" value="Laminin subunit alpha 4"/>
    <property type="match status" value="1"/>
</dbReference>
<keyword evidence="6" id="KW-0677">Repeat</keyword>
<organism evidence="21 22">
    <name type="scientific">Brachionus calyciflorus</name>
    <dbReference type="NCBI Taxonomy" id="104777"/>
    <lineage>
        <taxon>Eukaryota</taxon>
        <taxon>Metazoa</taxon>
        <taxon>Spiralia</taxon>
        <taxon>Gnathifera</taxon>
        <taxon>Rotifera</taxon>
        <taxon>Eurotatoria</taxon>
        <taxon>Monogononta</taxon>
        <taxon>Pseudotrocha</taxon>
        <taxon>Ploima</taxon>
        <taxon>Brachionidae</taxon>
        <taxon>Brachionus</taxon>
    </lineage>
</organism>
<dbReference type="PROSITE" id="PS01248">
    <property type="entry name" value="EGF_LAM_1"/>
    <property type="match status" value="6"/>
</dbReference>
<protein>
    <recommendedName>
        <fullName evidence="23">Laminin subunit alpha</fullName>
    </recommendedName>
</protein>
<dbReference type="Gene3D" id="2.60.120.260">
    <property type="entry name" value="Galactose-binding domain-like"/>
    <property type="match status" value="2"/>
</dbReference>
<keyword evidence="5 16" id="KW-0732">Signal</keyword>
<dbReference type="Pfam" id="PF00055">
    <property type="entry name" value="Laminin_N"/>
    <property type="match status" value="1"/>
</dbReference>
<feature type="domain" description="Laminin EGF-like" evidence="18">
    <location>
        <begin position="734"/>
        <end position="786"/>
    </location>
</feature>
<evidence type="ECO:0000259" key="19">
    <source>
        <dbReference type="PROSITE" id="PS51115"/>
    </source>
</evidence>
<feature type="coiled-coil region" evidence="15">
    <location>
        <begin position="2200"/>
        <end position="2230"/>
    </location>
</feature>
<evidence type="ECO:0000256" key="10">
    <source>
        <dbReference type="ARBA" id="ARBA00023157"/>
    </source>
</evidence>
<sequence length="3128" mass="352512">MRLRKYIICFLILIVKEIHCGILTPPYFNLVSNKRVTASATCGEGVREPELYCKLTGSSATDRETSNYANLIQGQYCDHCDPNDPFKAHPASFAIDGTDRWWQSPPLSRSLDFNQVNLTIDFGQEFHVAYIYIKMANSPRPGVWALEKSLDNGETYQPWQYFADTPSDCFNFFNKTANERVKSDDDVICTTDFSKVLPVEGGEILVSLVNNRLNSKNFTHSDVLQKWTRATNVRLRLMRTKNLLGHLMAVAKQDPTVTRRYFYSIRDISIGGRCVCNGHAQHCEASNPLSPDKLICRCSHNTCGDQCETCCDGFVQKKWKQNREGQEFECEPCQCYGHSEKCVYDEEVDEKKLSIDIHGNYEGGGVCQECQHNTQGINCQECKPGYYRPFGVPIDSPDACRKCDCDSPYSTGNCGQLHGECECKPQYTGPSCTQCANGYTDWPECKKCDCDIDGRADSSCKLPCNCKFGYLGPFCDKCVDRYYGFPNCTPCDCSREGTLDWTCNKETGQCVCRQGYRGLRCDECDVGYFGDPICVLCDCDVGTVSEVCHKENGTCICASNFAGDRCNECAPGFYNFPLCLACDCDPEGSKGNTCTYFGNQPQCVCKEGRSGPKCDQCAPGYYKYPDCIECQCDDAGSIGQSCDPITGKCNCKSNFDNDKCSECAPDFFNYPFCEKCSCHPKGTADHFPGCNKDLKMEQGIRCPCKETVTGRQCDKCKDRFYGLGTDFEKGCSACECNRNGTLNELDICEQNSGQCQCKLFVDSTACNECKPGFYSLERNDIFGCKSCKCQPGSSVDNNCDRITGQCACLPNIVGINCDEPAAGYYIPDLHQLKFEIEDGVSKDKQVRYGFDESIFPKFSWKGYVHLNKVTGEVSQNVTISKAGTYRMIVRYLNKNSSIAELSIRVKENDSEGDGEVQKASLYLLPNSEPSFETVTVDQINALILELVPAEYTFSFQNLQENLFIDYFVLLPSDYYESTVLTKEVVESCRDYRDPEPCIQYKYPSLEKFSSIAVSNLDSNDANQVDLRAIKEFNLTESLFTAKLNPQNPITQTLNFPNSDNYVLLVDFMNLNDDGQDVQIEISHSDNRRQGGTVYLYKCNLTTLCREVVLSKDYNEPLQIDGRESATVTLRSLNKEILIHQITLVPKNKFDINYIKMSPYCIVKNSKCLPLEYSPFSNSKIELDSDENSIRSSIHRASIEEYIPINNVVHLHSFYPEVTVPVQTTRRDQGEQMLIVHYYQPNHPSVSITVFLDKSTNGTLQANYCPSTSGCRSIVKFNPSSETFSNSDLSSITFQLNENNKDIFIDYVLLASANNVNPDVFKYSPIDLTPDFITKCASQHFNIDYYSNLFCDQSVLALSAKYNDGAQPCNCNQEGSKNIEICNYFGGQCDCKDNVIGRQCNRCKTGYFGFPDCKKCDCPTGNCDDITGECFDPPCSTKSTCNDGCFGFHSMFGCDECNCNLEGTLDRNTTCDKVTGQCLCKQNMDGRKCDKCKAGFYNYPVCNSCDCQEEGSLEQICNPQTGECLCKENIFGDRCENCKPGTFNIESRNSKGCTNCFCFGQTTYCRMSDLYYISHEDLNEWSLSGLRQNSNLSLVDGLKVDFSNHESSEPVYWNVPKSYLGNRVTSYGANIKYTVRVSSGDLGLSVKPDLILSGQNMSLYYSSKNQPQNSVDFENTVSLLEGNFNHLITGASTTRDQLMIVLSSLSEIKLRASYGSKPEESELLSFTFDFAVEFQDNVTGEPALSAEQCYCPQHFAGYSCESCEPGFYKVKGNGPGLFNCVPCQCNGHADTCDQETGECIDCRDNTLGKNCELCKTGFYQISYGYGYTECRLCPCPGPSESNVFSASCMYDQNSNKVYHCNCQEGYAGQFCEHCAPGYYGDPTAPGGKCLPCECNGNIDLTDYGSCDQRTGACLKCLNNTTGINCEKCLDWHYGDPIDEKNCQQCQCNQLGTEICDPINGECTCKKNVVGFNCGSCKENMWGFDQGEGCHECNCDPIGSISQQCDSLTGKCKCKPGVDGDTCNKCASGHWNFTESGCQDCKCKKSLGVKITNDGYECDAKTGHCTCIEGVMGPGCDQCSPRWVLVKHVGCKKCDTCVHTLLDDVSELEMKAHGIQSGNKNSSLTFRAYQKIVKLENDFENIKNSISPSDYETTPLLNLQRQILSVQNDILSLKLMTDVDVNEKVKHLTKILSDSELLNKDLGELRVRIDLLDKLLDEIQNEEIDEDRFISEEKMALYESMRDRVVKRDFMPILDKYRSLLNEFIEVNVTVNQLNENYEMHLKSIDTIKNKTLYIQKSLMEMKLLVDKAKSLEKFKDRDVEFKVYLDNLELIQNETNMLKEQSKNSIQLVTDMITKGNDKLTQSENYLNDLISKIEDLNDIYADHESKYESLRQKCLLAEQKAQTMTQTGLNWKSKFHKSQEGLTAFEMAQVYEKIADDLFKANDRSSQILKNFTNADQQLSDLEKRVDQLKNSASELSQTSNTEIEKKHASELKYTQLNSRYTELDQKSKELSKNLEKIDQWINKTLSSDQTLNNLQSELDAQQLDLAQNEEKSLDLIRRVQSLDTLRGSLSGQNDDEQPSGEQLLKSIETSIENLKLTSPRLNKTVQDLFEQNDFNNELEKISKEIYDLKILIDSTRQVVNDIKVAVNFNETTVLNLRPPMDIYPSLTTTLSLYLKTNEANSPVLLVFNESNPNEYISVYIQQGKPFVQYKLSSEDNEPVVLSTEISINNNEWHKIEFERTARFSKLKIYSDNDYQESSKKSDEFSSVFNIDPNGARIVLGQFPISQIPNDLRTVVNQNNQFKGALDAVKLNGQVLGLWNYASAKNIRGELNRKFVAMNDKEEEIEKSQIEKGVYFLDESFMCKNNTSKLKFSGRNRPQLDVTLRFKTSSPNGLLWLWYKDDRDYYAISLENGHINVVFANGAENKLQLFERSPAQSSYRLNDDKYHTIKVSLSRNLQKSTPELKFSVVERLDQERETLIDEVVHNTNNKYYTLSNGKQCIGGMATTDREKIFKDNLFNSFTGCYVSVSVSLGTSFEELSLNDKLHKPGFKSHNVEPDCPSEINTLNENLAVSFSSLGQNGVLFYRVQDNNKLLLRLKDGHLVLTVYETDNSFSLRSTTKNLNDNKLH</sequence>
<evidence type="ECO:0000256" key="15">
    <source>
        <dbReference type="SAM" id="Coils"/>
    </source>
</evidence>
<evidence type="ECO:0000256" key="8">
    <source>
        <dbReference type="ARBA" id="ARBA00022889"/>
    </source>
</evidence>
<dbReference type="PANTHER" id="PTHR10574:SF406">
    <property type="entry name" value="LAMININ SUBUNIT ALPHA 5"/>
    <property type="match status" value="1"/>
</dbReference>
<evidence type="ECO:0000256" key="6">
    <source>
        <dbReference type="ARBA" id="ARBA00022737"/>
    </source>
</evidence>
<dbReference type="Pfam" id="PF06009">
    <property type="entry name" value="Laminin_II"/>
    <property type="match status" value="1"/>
</dbReference>
<dbReference type="SMART" id="SM00136">
    <property type="entry name" value="LamNT"/>
    <property type="match status" value="1"/>
</dbReference>
<dbReference type="InterPro" id="IPR050440">
    <property type="entry name" value="Laminin/Netrin_ECM"/>
</dbReference>
<dbReference type="OrthoDB" id="5984158at2759"/>
<feature type="domain" description="Laminin EGF-like" evidence="18">
    <location>
        <begin position="630"/>
        <end position="675"/>
    </location>
</feature>
<feature type="disulfide bond" evidence="14">
    <location>
        <begin position="493"/>
        <end position="510"/>
    </location>
</feature>
<dbReference type="FunFam" id="2.10.25.10:FF:000388">
    <property type="entry name" value="Laminin subunit alpha"/>
    <property type="match status" value="1"/>
</dbReference>
<dbReference type="Gene3D" id="2.170.300.10">
    <property type="entry name" value="Tie2 ligand-binding domain superfamily"/>
    <property type="match status" value="2"/>
</dbReference>
<dbReference type="GO" id="GO:0009888">
    <property type="term" value="P:tissue development"/>
    <property type="evidence" value="ECO:0007669"/>
    <property type="project" value="TreeGrafter"/>
</dbReference>